<sequence>MPSDTFQLHGEFIELHVLLKLQGLAGSGGEAKALIAGGQVSVDGQPEIRKGRKLRGGEVVRLGDAEIRIIATA</sequence>
<dbReference type="Pfam" id="PF13275">
    <property type="entry name" value="S4_2"/>
    <property type="match status" value="1"/>
</dbReference>
<dbReference type="PROSITE" id="PS50889">
    <property type="entry name" value="S4"/>
    <property type="match status" value="1"/>
</dbReference>
<dbReference type="Gene3D" id="3.10.290.10">
    <property type="entry name" value="RNA-binding S4 domain"/>
    <property type="match status" value="1"/>
</dbReference>
<gene>
    <name evidence="2" type="ORF">DENOEST_3269</name>
</gene>
<dbReference type="Proteomes" id="UP000515733">
    <property type="component" value="Chromosome"/>
</dbReference>
<dbReference type="CDD" id="cd00165">
    <property type="entry name" value="S4"/>
    <property type="match status" value="1"/>
</dbReference>
<accession>A0A6S6XZM2</accession>
<keyword evidence="3" id="KW-1185">Reference proteome</keyword>
<dbReference type="OrthoDB" id="9802835at2"/>
<dbReference type="SUPFAM" id="SSF55174">
    <property type="entry name" value="Alpha-L RNA-binding motif"/>
    <property type="match status" value="1"/>
</dbReference>
<dbReference type="GO" id="GO:0003723">
    <property type="term" value="F:RNA binding"/>
    <property type="evidence" value="ECO:0007669"/>
    <property type="project" value="UniProtKB-KW"/>
</dbReference>
<dbReference type="InterPro" id="IPR036986">
    <property type="entry name" value="S4_RNA-bd_sf"/>
</dbReference>
<organism evidence="2 3">
    <name type="scientific">Denitratisoma oestradiolicum</name>
    <dbReference type="NCBI Taxonomy" id="311182"/>
    <lineage>
        <taxon>Bacteria</taxon>
        <taxon>Pseudomonadati</taxon>
        <taxon>Pseudomonadota</taxon>
        <taxon>Betaproteobacteria</taxon>
        <taxon>Nitrosomonadales</taxon>
        <taxon>Sterolibacteriaceae</taxon>
        <taxon>Denitratisoma</taxon>
    </lineage>
</organism>
<dbReference type="AlphaFoldDB" id="A0A6S6XZM2"/>
<dbReference type="EMBL" id="LR778301">
    <property type="protein sequence ID" value="CAB1370423.1"/>
    <property type="molecule type" value="Genomic_DNA"/>
</dbReference>
<keyword evidence="1" id="KW-0694">RNA-binding</keyword>
<dbReference type="KEGG" id="doe:DENOEST_3269"/>
<name>A0A6S6XZM2_9PROT</name>
<evidence type="ECO:0000256" key="1">
    <source>
        <dbReference type="PROSITE-ProRule" id="PRU00182"/>
    </source>
</evidence>
<evidence type="ECO:0000313" key="2">
    <source>
        <dbReference type="EMBL" id="CAB1370423.1"/>
    </source>
</evidence>
<dbReference type="RefSeq" id="WP_145771497.1">
    <property type="nucleotide sequence ID" value="NZ_LR778301.1"/>
</dbReference>
<proteinExistence type="predicted"/>
<evidence type="ECO:0000313" key="3">
    <source>
        <dbReference type="Proteomes" id="UP000515733"/>
    </source>
</evidence>
<reference evidence="2 3" key="1">
    <citation type="submission" date="2020-03" db="EMBL/GenBank/DDBJ databases">
        <authorList>
            <consortium name="Genoscope - CEA"/>
            <person name="William W."/>
        </authorList>
    </citation>
    <scope>NUCLEOTIDE SEQUENCE [LARGE SCALE GENOMIC DNA]</scope>
    <source>
        <strain evidence="3">DSM 16959</strain>
    </source>
</reference>
<protein>
    <submittedName>
        <fullName evidence="2">Uncharacterized protein</fullName>
    </submittedName>
</protein>